<feature type="signal peptide" evidence="1">
    <location>
        <begin position="1"/>
        <end position="22"/>
    </location>
</feature>
<dbReference type="OrthoDB" id="2652444at2"/>
<gene>
    <name evidence="2" type="ORF">SAMN06295960_3782</name>
</gene>
<dbReference type="STRING" id="1852522.SAMN06295960_3782"/>
<keyword evidence="3" id="KW-1185">Reference proteome</keyword>
<dbReference type="RefSeq" id="WP_085496759.1">
    <property type="nucleotide sequence ID" value="NZ_FXAZ01000005.1"/>
</dbReference>
<proteinExistence type="predicted"/>
<dbReference type="Gene3D" id="3.40.190.10">
    <property type="entry name" value="Periplasmic binding protein-like II"/>
    <property type="match status" value="1"/>
</dbReference>
<feature type="chain" id="PRO_5012417314" description="Extracellular solute-binding protein" evidence="1">
    <location>
        <begin position="23"/>
        <end position="186"/>
    </location>
</feature>
<reference evidence="2 3" key="1">
    <citation type="submission" date="2017-04" db="EMBL/GenBank/DDBJ databases">
        <authorList>
            <person name="Afonso C.L."/>
            <person name="Miller P.J."/>
            <person name="Scott M.A."/>
            <person name="Spackman E."/>
            <person name="Goraichik I."/>
            <person name="Dimitrov K.M."/>
            <person name="Suarez D.L."/>
            <person name="Swayne D.E."/>
        </authorList>
    </citation>
    <scope>NUCLEOTIDE SEQUENCE [LARGE SCALE GENOMIC DNA]</scope>
    <source>
        <strain evidence="2 3">11</strain>
    </source>
</reference>
<evidence type="ECO:0000256" key="1">
    <source>
        <dbReference type="SAM" id="SignalP"/>
    </source>
</evidence>
<dbReference type="EMBL" id="FXAZ01000005">
    <property type="protein sequence ID" value="SMG54565.1"/>
    <property type="molecule type" value="Genomic_DNA"/>
</dbReference>
<organism evidence="2 3">
    <name type="scientific">Paenibacillus aquistagni</name>
    <dbReference type="NCBI Taxonomy" id="1852522"/>
    <lineage>
        <taxon>Bacteria</taxon>
        <taxon>Bacillati</taxon>
        <taxon>Bacillota</taxon>
        <taxon>Bacilli</taxon>
        <taxon>Bacillales</taxon>
        <taxon>Paenibacillaceae</taxon>
        <taxon>Paenibacillus</taxon>
    </lineage>
</organism>
<keyword evidence="1" id="KW-0732">Signal</keyword>
<evidence type="ECO:0000313" key="3">
    <source>
        <dbReference type="Proteomes" id="UP000193834"/>
    </source>
</evidence>
<evidence type="ECO:0008006" key="4">
    <source>
        <dbReference type="Google" id="ProtNLM"/>
    </source>
</evidence>
<sequence>MRGIRRGLVVLSLFMSMLVLNACGEEPADFTMFMMAQGAVPSEITTAIQDDLTEQYKDQFTIQVVSPPMYNIQRLLIEYAANKNSLIILPKDDIKAYSRNGGHIVLDSYFDQEQYAEGVMEGLVEPGDGKEKKDVLEEHLYALPVSKLPFMEKHGVTNPEFLIAIPANAPNVERSVEVLKMMTDKQ</sequence>
<dbReference type="Proteomes" id="UP000193834">
    <property type="component" value="Unassembled WGS sequence"/>
</dbReference>
<name>A0A1X7LL91_9BACL</name>
<dbReference type="AlphaFoldDB" id="A0A1X7LL91"/>
<accession>A0A1X7LL91</accession>
<evidence type="ECO:0000313" key="2">
    <source>
        <dbReference type="EMBL" id="SMG54565.1"/>
    </source>
</evidence>
<protein>
    <recommendedName>
        <fullName evidence="4">Extracellular solute-binding protein</fullName>
    </recommendedName>
</protein>